<reference evidence="1" key="1">
    <citation type="journal article" date="2011" name="Proc. Natl. Acad. Sci. U.S.A.">
        <title>The genome of the fire ant Solenopsis invicta.</title>
        <authorList>
            <person name="Wurm Y."/>
            <person name="Wang J."/>
            <person name="Riba-Grognuz O."/>
            <person name="Corona M."/>
            <person name="Nygaard S."/>
            <person name="Hunt B.G."/>
            <person name="Ingram K.K."/>
            <person name="Falquet L."/>
            <person name="Nipitwattanaphon M."/>
            <person name="Gotzek D."/>
            <person name="Dijkstra M.B."/>
            <person name="Oettler J."/>
            <person name="Comtesse F."/>
            <person name="Shih C.J."/>
            <person name="Wu W.J."/>
            <person name="Yang C.C."/>
            <person name="Thomas J."/>
            <person name="Beaudoing E."/>
            <person name="Pradervand S."/>
            <person name="Flegel V."/>
            <person name="Cook E.D."/>
            <person name="Fabbretti R."/>
            <person name="Stockinger H."/>
            <person name="Long L."/>
            <person name="Farmerie W.G."/>
            <person name="Oakey J."/>
            <person name="Boomsma J.J."/>
            <person name="Pamilo P."/>
            <person name="Yi S.V."/>
            <person name="Heinze J."/>
            <person name="Goodisman M.A."/>
            <person name="Farinelli L."/>
            <person name="Harshman K."/>
            <person name="Hulo N."/>
            <person name="Cerutti L."/>
            <person name="Xenarios I."/>
            <person name="Shoemaker D."/>
            <person name="Keller L."/>
        </authorList>
    </citation>
    <scope>NUCLEOTIDE SEQUENCE [LARGE SCALE GENOMIC DNA]</scope>
</reference>
<organism>
    <name type="scientific">Solenopsis invicta</name>
    <name type="common">Red imported fire ant</name>
    <name type="synonym">Solenopsis wagneri</name>
    <dbReference type="NCBI Taxonomy" id="13686"/>
    <lineage>
        <taxon>Eukaryota</taxon>
        <taxon>Metazoa</taxon>
        <taxon>Ecdysozoa</taxon>
        <taxon>Arthropoda</taxon>
        <taxon>Hexapoda</taxon>
        <taxon>Insecta</taxon>
        <taxon>Pterygota</taxon>
        <taxon>Neoptera</taxon>
        <taxon>Endopterygota</taxon>
        <taxon>Hymenoptera</taxon>
        <taxon>Apocrita</taxon>
        <taxon>Aculeata</taxon>
        <taxon>Formicoidea</taxon>
        <taxon>Formicidae</taxon>
        <taxon>Myrmicinae</taxon>
        <taxon>Solenopsis</taxon>
    </lineage>
</organism>
<accession>E9IWK6</accession>
<proteinExistence type="predicted"/>
<name>E9IWK6_SOLIN</name>
<feature type="non-terminal residue" evidence="1">
    <location>
        <position position="96"/>
    </location>
</feature>
<dbReference type="AlphaFoldDB" id="E9IWK6"/>
<protein>
    <submittedName>
        <fullName evidence="1">Uncharacterized protein</fullName>
    </submittedName>
</protein>
<dbReference type="EMBL" id="GL766574">
    <property type="protein sequence ID" value="EFZ15049.1"/>
    <property type="molecule type" value="Genomic_DNA"/>
</dbReference>
<evidence type="ECO:0000313" key="1">
    <source>
        <dbReference type="EMBL" id="EFZ15049.1"/>
    </source>
</evidence>
<gene>
    <name evidence="1" type="ORF">SINV_10819</name>
</gene>
<sequence length="96" mass="11374">MSKKDKGIRILTIPKKIKGMIQPFDVYGFRMWINFARTFSNRVMLLNYDINFYLRNNIIKLQSLTHNNYLLCDLITFLNMLGLKMDTSRTGTFQKS</sequence>
<dbReference type="HOGENOM" id="CLU_2365644_0_0_1"/>